<feature type="compositionally biased region" description="Low complexity" evidence="11">
    <location>
        <begin position="253"/>
        <end position="290"/>
    </location>
</feature>
<evidence type="ECO:0000256" key="3">
    <source>
        <dbReference type="ARBA" id="ARBA00022525"/>
    </source>
</evidence>
<dbReference type="AlphaFoldDB" id="A0AAV9UGG8"/>
<dbReference type="GO" id="GO:0030245">
    <property type="term" value="P:cellulose catabolic process"/>
    <property type="evidence" value="ECO:0007669"/>
    <property type="project" value="UniProtKB-UniRule"/>
</dbReference>
<evidence type="ECO:0000256" key="10">
    <source>
        <dbReference type="RuleBase" id="RU368122"/>
    </source>
</evidence>
<feature type="signal peptide" evidence="12">
    <location>
        <begin position="1"/>
        <end position="18"/>
    </location>
</feature>
<dbReference type="GO" id="GO:0008810">
    <property type="term" value="F:cellulase activity"/>
    <property type="evidence" value="ECO:0007669"/>
    <property type="project" value="UniProtKB-UniRule"/>
</dbReference>
<dbReference type="Gene3D" id="2.70.50.70">
    <property type="match status" value="1"/>
</dbReference>
<dbReference type="GO" id="GO:0004497">
    <property type="term" value="F:monooxygenase activity"/>
    <property type="evidence" value="ECO:0007669"/>
    <property type="project" value="UniProtKB-KW"/>
</dbReference>
<dbReference type="PROSITE" id="PS00562">
    <property type="entry name" value="CBM1_1"/>
    <property type="match status" value="1"/>
</dbReference>
<dbReference type="InterPro" id="IPR000254">
    <property type="entry name" value="CBD"/>
</dbReference>
<comment type="domain">
    <text evidence="10">Has a modular structure: an endo-beta-1,4-glucanase catalytic module at the N-terminus, a linker rich in serines and threonines, and a C-terminal carbohydrate-binding module (CBM).</text>
</comment>
<dbReference type="Pfam" id="PF00734">
    <property type="entry name" value="CBM_1"/>
    <property type="match status" value="1"/>
</dbReference>
<evidence type="ECO:0000256" key="4">
    <source>
        <dbReference type="ARBA" id="ARBA00022723"/>
    </source>
</evidence>
<dbReference type="InterPro" id="IPR005103">
    <property type="entry name" value="AA9_LPMO"/>
</dbReference>
<reference evidence="14 15" key="1">
    <citation type="submission" date="2019-10" db="EMBL/GenBank/DDBJ databases">
        <authorList>
            <person name="Palmer J.M."/>
        </authorList>
    </citation>
    <scope>NUCLEOTIDE SEQUENCE [LARGE SCALE GENOMIC DNA]</scope>
    <source>
        <strain evidence="14 15">TWF696</strain>
    </source>
</reference>
<dbReference type="CDD" id="cd21175">
    <property type="entry name" value="LPMO_AA9"/>
    <property type="match status" value="1"/>
</dbReference>
<feature type="domain" description="CBM1" evidence="13">
    <location>
        <begin position="297"/>
        <end position="332"/>
    </location>
</feature>
<evidence type="ECO:0000313" key="15">
    <source>
        <dbReference type="Proteomes" id="UP001375240"/>
    </source>
</evidence>
<feature type="region of interest" description="Disordered" evidence="11">
    <location>
        <begin position="226"/>
        <end position="295"/>
    </location>
</feature>
<comment type="caution">
    <text evidence="14">The sequence shown here is derived from an EMBL/GenBank/DDBJ whole genome shotgun (WGS) entry which is preliminary data.</text>
</comment>
<dbReference type="PANTHER" id="PTHR33353:SF13">
    <property type="entry name" value="ENDOGLUCANASE II"/>
    <property type="match status" value="1"/>
</dbReference>
<gene>
    <name evidence="14" type="ORF">TWF696_008635</name>
</gene>
<comment type="cofactor">
    <cofactor evidence="1">
        <name>Cu(2+)</name>
        <dbReference type="ChEBI" id="CHEBI:29036"/>
    </cofactor>
</comment>
<evidence type="ECO:0000256" key="9">
    <source>
        <dbReference type="ARBA" id="ARBA00023157"/>
    </source>
</evidence>
<accession>A0AAV9UGG8</accession>
<dbReference type="PANTHER" id="PTHR33353">
    <property type="entry name" value="PUTATIVE (AFU_ORTHOLOGUE AFUA_1G12560)-RELATED"/>
    <property type="match status" value="1"/>
</dbReference>
<keyword evidence="10" id="KW-0624">Polysaccharide degradation</keyword>
<evidence type="ECO:0000256" key="6">
    <source>
        <dbReference type="ARBA" id="ARBA00023002"/>
    </source>
</evidence>
<dbReference type="Proteomes" id="UP001375240">
    <property type="component" value="Unassembled WGS sequence"/>
</dbReference>
<proteinExistence type="predicted"/>
<name>A0AAV9UGG8_9PEZI</name>
<evidence type="ECO:0000259" key="13">
    <source>
        <dbReference type="PROSITE" id="PS51164"/>
    </source>
</evidence>
<dbReference type="EC" id="1.14.99.56" evidence="10"/>
<dbReference type="GO" id="GO:0005576">
    <property type="term" value="C:extracellular region"/>
    <property type="evidence" value="ECO:0007669"/>
    <property type="project" value="UniProtKB-SubCell"/>
</dbReference>
<keyword evidence="15" id="KW-1185">Reference proteome</keyword>
<keyword evidence="9 10" id="KW-1015">Disulfide bond</keyword>
<dbReference type="InterPro" id="IPR035971">
    <property type="entry name" value="CBD_sf"/>
</dbReference>
<feature type="chain" id="PRO_5043698720" description="AA9 family lytic polysaccharide monooxygenase" evidence="12">
    <location>
        <begin position="19"/>
        <end position="332"/>
    </location>
</feature>
<evidence type="ECO:0000256" key="11">
    <source>
        <dbReference type="SAM" id="MobiDB-lite"/>
    </source>
</evidence>
<evidence type="ECO:0000313" key="14">
    <source>
        <dbReference type="EMBL" id="KAK6341563.1"/>
    </source>
</evidence>
<keyword evidence="10" id="KW-0136">Cellulose degradation</keyword>
<dbReference type="SMART" id="SM00236">
    <property type="entry name" value="fCBD"/>
    <property type="match status" value="1"/>
</dbReference>
<dbReference type="GO" id="GO:0046872">
    <property type="term" value="F:metal ion binding"/>
    <property type="evidence" value="ECO:0007669"/>
    <property type="project" value="UniProtKB-KW"/>
</dbReference>
<keyword evidence="6" id="KW-0560">Oxidoreductase</keyword>
<organism evidence="14 15">
    <name type="scientific">Orbilia brochopaga</name>
    <dbReference type="NCBI Taxonomy" id="3140254"/>
    <lineage>
        <taxon>Eukaryota</taxon>
        <taxon>Fungi</taxon>
        <taxon>Dikarya</taxon>
        <taxon>Ascomycota</taxon>
        <taxon>Pezizomycotina</taxon>
        <taxon>Orbiliomycetes</taxon>
        <taxon>Orbiliales</taxon>
        <taxon>Orbiliaceae</taxon>
        <taxon>Orbilia</taxon>
    </lineage>
</organism>
<keyword evidence="8" id="KW-0503">Monooxygenase</keyword>
<dbReference type="SUPFAM" id="SSF57180">
    <property type="entry name" value="Cellulose-binding domain"/>
    <property type="match status" value="1"/>
</dbReference>
<keyword evidence="4" id="KW-0479">Metal-binding</keyword>
<keyword evidence="10" id="KW-0119">Carbohydrate metabolism</keyword>
<protein>
    <recommendedName>
        <fullName evidence="10">AA9 family lytic polysaccharide monooxygenase</fullName>
        <ecNumber evidence="10">1.14.99.56</ecNumber>
    </recommendedName>
    <alternativeName>
        <fullName evidence="10">Endo-beta-1,4-glucanase</fullName>
    </alternativeName>
    <alternativeName>
        <fullName evidence="10">Glycosyl hydrolase 61 family protein</fullName>
    </alternativeName>
</protein>
<dbReference type="InterPro" id="IPR049892">
    <property type="entry name" value="AA9"/>
</dbReference>
<dbReference type="Pfam" id="PF03443">
    <property type="entry name" value="AA9"/>
    <property type="match status" value="1"/>
</dbReference>
<sequence length="332" mass="34206">MRLSVPVTALGLVASASAHAIMQRVSVNGADQGLLNGIRAPRDNNPFGDVNSQDIICDADGSTSSAVISVAPGDKLGFLWQHIIGGPQGSNDPDNPIASSHKGPIQVYLAKVSNAATSGKTGLSWFKVASEGLSGGKWGVDTMIQQSGWWYFNLPTCLAPGDYLARVELIALHSAYSSQGVQFYISCAQLRVSGSGSWTGSNFLNFPGAYSQNDPGIQINIYGSSGQPDNGGRPYTAPGGPVQTQQCGGGGNPTTTARTTTTTARTTTAPTTTLRTTTTARTTTTTARTTTGGGGGTGQTLYGQCGGVGWTGPTTCASGTCKELNAYYSQCL</sequence>
<evidence type="ECO:0000256" key="7">
    <source>
        <dbReference type="ARBA" id="ARBA00023008"/>
    </source>
</evidence>
<evidence type="ECO:0000256" key="8">
    <source>
        <dbReference type="ARBA" id="ARBA00023033"/>
    </source>
</evidence>
<keyword evidence="5 12" id="KW-0732">Signal</keyword>
<keyword evidence="3 10" id="KW-0964">Secreted</keyword>
<evidence type="ECO:0000256" key="12">
    <source>
        <dbReference type="SAM" id="SignalP"/>
    </source>
</evidence>
<dbReference type="EMBL" id="JAVHNQ010000007">
    <property type="protein sequence ID" value="KAK6341563.1"/>
    <property type="molecule type" value="Genomic_DNA"/>
</dbReference>
<comment type="subcellular location">
    <subcellularLocation>
        <location evidence="2 10">Secreted</location>
    </subcellularLocation>
</comment>
<keyword evidence="7" id="KW-0186">Copper</keyword>
<evidence type="ECO:0000256" key="2">
    <source>
        <dbReference type="ARBA" id="ARBA00004613"/>
    </source>
</evidence>
<dbReference type="PROSITE" id="PS51164">
    <property type="entry name" value="CBM1_2"/>
    <property type="match status" value="1"/>
</dbReference>
<evidence type="ECO:0000256" key="5">
    <source>
        <dbReference type="ARBA" id="ARBA00022729"/>
    </source>
</evidence>
<comment type="catalytic activity">
    <reaction evidence="10">
        <text>[(1-&gt;4)-beta-D-glucosyl]n+m + reduced acceptor + O2 = 4-dehydro-beta-D-glucosyl-[(1-&gt;4)-beta-D-glucosyl]n-1 + [(1-&gt;4)-beta-D-glucosyl]m + acceptor + H2O.</text>
        <dbReference type="EC" id="1.14.99.56"/>
    </reaction>
</comment>
<dbReference type="GO" id="GO:0030248">
    <property type="term" value="F:cellulose binding"/>
    <property type="evidence" value="ECO:0007669"/>
    <property type="project" value="UniProtKB-UniRule"/>
</dbReference>
<evidence type="ECO:0000256" key="1">
    <source>
        <dbReference type="ARBA" id="ARBA00001973"/>
    </source>
</evidence>
<comment type="function">
    <text evidence="10">Lytic polysaccharide monooxygenase (LMPO) that depolymerizes crystalline and amorphous polysaccharides via the oxidation of scissile alpha- or beta-(1-4)-glycosidic bonds, yielding C1 and/or C4 oxidation products. Catalysis by LPMOs requires the reduction of the active-site copper from Cu(II) to Cu(I) by a reducing agent and H(2)O(2) or O(2) as a cosubstrate.</text>
</comment>